<evidence type="ECO:0008006" key="4">
    <source>
        <dbReference type="Google" id="ProtNLM"/>
    </source>
</evidence>
<feature type="region of interest" description="Disordered" evidence="1">
    <location>
        <begin position="1"/>
        <end position="21"/>
    </location>
</feature>
<evidence type="ECO:0000313" key="2">
    <source>
        <dbReference type="EMBL" id="SDF20355.1"/>
    </source>
</evidence>
<gene>
    <name evidence="2" type="ORF">SAMN04488567_3654</name>
</gene>
<dbReference type="EMBL" id="FNAT01000008">
    <property type="protein sequence ID" value="SDF20355.1"/>
    <property type="molecule type" value="Genomic_DNA"/>
</dbReference>
<proteinExistence type="predicted"/>
<dbReference type="Proteomes" id="UP000198922">
    <property type="component" value="Unassembled WGS sequence"/>
</dbReference>
<name>A0A1G7J660_9RHOB</name>
<keyword evidence="3" id="KW-1185">Reference proteome</keyword>
<dbReference type="AlphaFoldDB" id="A0A1G7J660"/>
<feature type="compositionally biased region" description="Basic and acidic residues" evidence="1">
    <location>
        <begin position="1"/>
        <end position="12"/>
    </location>
</feature>
<reference evidence="3" key="1">
    <citation type="submission" date="2016-10" db="EMBL/GenBank/DDBJ databases">
        <authorList>
            <person name="Varghese N."/>
            <person name="Submissions S."/>
        </authorList>
    </citation>
    <scope>NUCLEOTIDE SEQUENCE [LARGE SCALE GENOMIC DNA]</scope>
    <source>
        <strain evidence="3">DSM 21424</strain>
    </source>
</reference>
<evidence type="ECO:0000313" key="3">
    <source>
        <dbReference type="Proteomes" id="UP000198922"/>
    </source>
</evidence>
<organism evidence="2 3">
    <name type="scientific">Limimaricola pyoseonensis</name>
    <dbReference type="NCBI Taxonomy" id="521013"/>
    <lineage>
        <taxon>Bacteria</taxon>
        <taxon>Pseudomonadati</taxon>
        <taxon>Pseudomonadota</taxon>
        <taxon>Alphaproteobacteria</taxon>
        <taxon>Rhodobacterales</taxon>
        <taxon>Paracoccaceae</taxon>
        <taxon>Limimaricola</taxon>
    </lineage>
</organism>
<dbReference type="RefSeq" id="WP_090114362.1">
    <property type="nucleotide sequence ID" value="NZ_FNAT01000008.1"/>
</dbReference>
<sequence>MSRKTPPADRRPAAGATVPQPFDLPHLAHLRRAQEQMLDEGRIFAEGWFARRQRMIAAMAELSTEMLSADPDRITAAIGRWQDGAQERLGADMRDWMALCGNCAGHLAREASATETDLLDNTVELARSQARHAMPV</sequence>
<evidence type="ECO:0000256" key="1">
    <source>
        <dbReference type="SAM" id="MobiDB-lite"/>
    </source>
</evidence>
<dbReference type="OrthoDB" id="8138512at2"/>
<dbReference type="STRING" id="521013.SAMN04488567_3654"/>
<accession>A0A1G7J660</accession>
<protein>
    <recommendedName>
        <fullName evidence="4">Phasin protein</fullName>
    </recommendedName>
</protein>